<organism evidence="3 4">
    <name type="scientific">Ruegeria halocynthiae</name>
    <dbReference type="NCBI Taxonomy" id="985054"/>
    <lineage>
        <taxon>Bacteria</taxon>
        <taxon>Pseudomonadati</taxon>
        <taxon>Pseudomonadota</taxon>
        <taxon>Alphaproteobacteria</taxon>
        <taxon>Rhodobacterales</taxon>
        <taxon>Roseobacteraceae</taxon>
        <taxon>Ruegeria</taxon>
    </lineage>
</organism>
<protein>
    <submittedName>
        <fullName evidence="3">Uncharacterized conserved protein YecT, DUF1311 family</fullName>
    </submittedName>
</protein>
<accession>A0A1H2RIL5</accession>
<dbReference type="Proteomes" id="UP000183400">
    <property type="component" value="Unassembled WGS sequence"/>
</dbReference>
<evidence type="ECO:0000313" key="4">
    <source>
        <dbReference type="Proteomes" id="UP000183400"/>
    </source>
</evidence>
<sequence>MRSLLFVTCLMFPVHALADWAPKPVDEAELWDCVTQAGSSWHAGASCIGRFADACVEESGAYDSITVAQCHDAEMKGWDAVLNSAYQSLQADLSEPDMLPVAAEALTDAQRAWINFRDAECLSRGNLTTGTGHLEDGADCFLRVTATRALDLIGYGAHHE</sequence>
<feature type="chain" id="PRO_5010187031" evidence="1">
    <location>
        <begin position="19"/>
        <end position="160"/>
    </location>
</feature>
<proteinExistence type="predicted"/>
<dbReference type="STRING" id="985054.SAMN05444358_101179"/>
<name>A0A1H2RIL5_9RHOB</name>
<feature type="signal peptide" evidence="1">
    <location>
        <begin position="1"/>
        <end position="18"/>
    </location>
</feature>
<feature type="domain" description="Lysozyme inhibitor LprI-like N-terminal" evidence="2">
    <location>
        <begin position="60"/>
        <end position="152"/>
    </location>
</feature>
<dbReference type="Pfam" id="PF07007">
    <property type="entry name" value="LprI"/>
    <property type="match status" value="1"/>
</dbReference>
<dbReference type="AlphaFoldDB" id="A0A1H2RIL5"/>
<dbReference type="InterPro" id="IPR009739">
    <property type="entry name" value="LprI-like_N"/>
</dbReference>
<keyword evidence="1" id="KW-0732">Signal</keyword>
<dbReference type="RefSeq" id="WP_074733698.1">
    <property type="nucleotide sequence ID" value="NZ_FNNP01000001.1"/>
</dbReference>
<reference evidence="4" key="1">
    <citation type="submission" date="2016-10" db="EMBL/GenBank/DDBJ databases">
        <authorList>
            <person name="Varghese N."/>
            <person name="Submissions S."/>
        </authorList>
    </citation>
    <scope>NUCLEOTIDE SEQUENCE [LARGE SCALE GENOMIC DNA]</scope>
    <source>
        <strain evidence="4">DSM 27839</strain>
    </source>
</reference>
<dbReference type="OrthoDB" id="7340239at2"/>
<dbReference type="Gene3D" id="1.20.1270.180">
    <property type="match status" value="1"/>
</dbReference>
<evidence type="ECO:0000313" key="3">
    <source>
        <dbReference type="EMBL" id="SDW19306.1"/>
    </source>
</evidence>
<evidence type="ECO:0000259" key="2">
    <source>
        <dbReference type="Pfam" id="PF07007"/>
    </source>
</evidence>
<keyword evidence="4" id="KW-1185">Reference proteome</keyword>
<dbReference type="EMBL" id="FNNP01000001">
    <property type="protein sequence ID" value="SDW19306.1"/>
    <property type="molecule type" value="Genomic_DNA"/>
</dbReference>
<gene>
    <name evidence="3" type="ORF">SAMN05444358_101179</name>
</gene>
<evidence type="ECO:0000256" key="1">
    <source>
        <dbReference type="SAM" id="SignalP"/>
    </source>
</evidence>